<protein>
    <submittedName>
        <fullName evidence="1">Transmembrane protein</fullName>
    </submittedName>
</protein>
<organism evidence="1 2">
    <name type="scientific">Rhodopirellula islandica</name>
    <dbReference type="NCBI Taxonomy" id="595434"/>
    <lineage>
        <taxon>Bacteria</taxon>
        <taxon>Pseudomonadati</taxon>
        <taxon>Planctomycetota</taxon>
        <taxon>Planctomycetia</taxon>
        <taxon>Pirellulales</taxon>
        <taxon>Pirellulaceae</taxon>
        <taxon>Rhodopirellula</taxon>
    </lineage>
</organism>
<comment type="caution">
    <text evidence="1">The sequence shown here is derived from an EMBL/GenBank/DDBJ whole genome shotgun (WGS) entry which is preliminary data.</text>
</comment>
<name>A0A0J1BJF6_RHOIS</name>
<evidence type="ECO:0000313" key="2">
    <source>
        <dbReference type="Proteomes" id="UP000036367"/>
    </source>
</evidence>
<dbReference type="Proteomes" id="UP000036367">
    <property type="component" value="Unassembled WGS sequence"/>
</dbReference>
<evidence type="ECO:0000313" key="1">
    <source>
        <dbReference type="EMBL" id="KLU06690.1"/>
    </source>
</evidence>
<dbReference type="STRING" id="595434.RISK_001254"/>
<dbReference type="EMBL" id="LECT01000013">
    <property type="protein sequence ID" value="KLU06690.1"/>
    <property type="molecule type" value="Genomic_DNA"/>
</dbReference>
<keyword evidence="2" id="KW-1185">Reference proteome</keyword>
<sequence>MTRKPKPSQPALPRHRLWISALVLSLLALLVGCSTDDAPKTSLFEHDHVVSSHWPSDLADLSSKLRSRMEEYGDSPDEHLRHEIEDLVDWVSEFAADTPLSETDWIPLHENSQAVSANLKATDEAFASDDLKQIESLCQRIDESVSLIPEHFASVKASTP</sequence>
<dbReference type="PROSITE" id="PS51257">
    <property type="entry name" value="PROKAR_LIPOPROTEIN"/>
    <property type="match status" value="1"/>
</dbReference>
<keyword evidence="1" id="KW-0472">Membrane</keyword>
<dbReference type="PATRIC" id="fig|595434.4.peg.1204"/>
<accession>A0A0J1BJF6</accession>
<dbReference type="AlphaFoldDB" id="A0A0J1BJF6"/>
<reference evidence="1" key="1">
    <citation type="submission" date="2015-05" db="EMBL/GenBank/DDBJ databases">
        <title>Permanent draft genome of Rhodopirellula islandicus K833.</title>
        <authorList>
            <person name="Kizina J."/>
            <person name="Richter M."/>
            <person name="Glockner F.O."/>
            <person name="Harder J."/>
        </authorList>
    </citation>
    <scope>NUCLEOTIDE SEQUENCE [LARGE SCALE GENOMIC DNA]</scope>
    <source>
        <strain evidence="1">K833</strain>
    </source>
</reference>
<gene>
    <name evidence="1" type="ORF">RISK_001254</name>
</gene>
<keyword evidence="1" id="KW-0812">Transmembrane</keyword>
<proteinExistence type="predicted"/>